<keyword evidence="3" id="KW-1185">Reference proteome</keyword>
<evidence type="ECO:0000313" key="3">
    <source>
        <dbReference type="Proteomes" id="UP000663444"/>
    </source>
</evidence>
<organism evidence="2 3">
    <name type="scientific">Azospira restricta</name>
    <dbReference type="NCBI Taxonomy" id="404405"/>
    <lineage>
        <taxon>Bacteria</taxon>
        <taxon>Pseudomonadati</taxon>
        <taxon>Pseudomonadota</taxon>
        <taxon>Betaproteobacteria</taxon>
        <taxon>Rhodocyclales</taxon>
        <taxon>Rhodocyclaceae</taxon>
        <taxon>Azospira</taxon>
    </lineage>
</organism>
<dbReference type="KEGG" id="ares:IWH25_17985"/>
<dbReference type="InterPro" id="IPR050834">
    <property type="entry name" value="Glycosyltransf_2"/>
</dbReference>
<dbReference type="Gene3D" id="3.90.550.10">
    <property type="entry name" value="Spore Coat Polysaccharide Biosynthesis Protein SpsA, Chain A"/>
    <property type="match status" value="1"/>
</dbReference>
<dbReference type="InterPro" id="IPR029044">
    <property type="entry name" value="Nucleotide-diphossugar_trans"/>
</dbReference>
<name>A0A974PY52_9RHOO</name>
<dbReference type="InterPro" id="IPR001173">
    <property type="entry name" value="Glyco_trans_2-like"/>
</dbReference>
<protein>
    <submittedName>
        <fullName evidence="2">Glycosyltransferase</fullName>
    </submittedName>
</protein>
<gene>
    <name evidence="2" type="ORF">IWH25_17985</name>
</gene>
<dbReference type="CDD" id="cd06433">
    <property type="entry name" value="GT_2_WfgS_like"/>
    <property type="match status" value="1"/>
</dbReference>
<proteinExistence type="predicted"/>
<sequence>MIATHNGARTLHRCLDSIARQRFREFEVLVIDGNSNDGTLSIVATHGDLVSRLVSEPDRGIYDAWNKAVAIARGEWLCFLGADDYFWDADVLGDYRAFFAETVTTRFVYGQIMKLGESGEALGIQGEPWSVAARRFPHAMTVPHVASMHHRSLFEHGRFDAELKIAADYKFLREELLSRGATFFPRIIAGAQTGGVSTKLDQAIPSVLELRRVLRDAGGVPLAWYLQFAKTVASVAVRSLLKP</sequence>
<reference evidence="2" key="1">
    <citation type="submission" date="2020-11" db="EMBL/GenBank/DDBJ databases">
        <title>Azospira restricta DSM 18626 genome sequence.</title>
        <authorList>
            <person name="Moe W.M."/>
        </authorList>
    </citation>
    <scope>NUCLEOTIDE SEQUENCE</scope>
    <source>
        <strain evidence="2">DSM 18626</strain>
    </source>
</reference>
<dbReference type="SUPFAM" id="SSF53448">
    <property type="entry name" value="Nucleotide-diphospho-sugar transferases"/>
    <property type="match status" value="1"/>
</dbReference>
<dbReference type="AlphaFoldDB" id="A0A974PY52"/>
<dbReference type="Proteomes" id="UP000663444">
    <property type="component" value="Chromosome"/>
</dbReference>
<dbReference type="Pfam" id="PF00535">
    <property type="entry name" value="Glycos_transf_2"/>
    <property type="match status" value="1"/>
</dbReference>
<evidence type="ECO:0000259" key="1">
    <source>
        <dbReference type="Pfam" id="PF00535"/>
    </source>
</evidence>
<dbReference type="PANTHER" id="PTHR43685:SF2">
    <property type="entry name" value="GLYCOSYLTRANSFERASE 2-LIKE DOMAIN-CONTAINING PROTEIN"/>
    <property type="match status" value="1"/>
</dbReference>
<accession>A0A974PY52</accession>
<dbReference type="PANTHER" id="PTHR43685">
    <property type="entry name" value="GLYCOSYLTRANSFERASE"/>
    <property type="match status" value="1"/>
</dbReference>
<evidence type="ECO:0000313" key="2">
    <source>
        <dbReference type="EMBL" id="QRJ63602.1"/>
    </source>
</evidence>
<feature type="domain" description="Glycosyltransferase 2-like" evidence="1">
    <location>
        <begin position="2"/>
        <end position="86"/>
    </location>
</feature>
<dbReference type="EMBL" id="CP064781">
    <property type="protein sequence ID" value="QRJ63602.1"/>
    <property type="molecule type" value="Genomic_DNA"/>
</dbReference>
<dbReference type="RefSeq" id="WP_203387132.1">
    <property type="nucleotide sequence ID" value="NZ_CP064781.1"/>
</dbReference>